<gene>
    <name evidence="1" type="ORF">HPP92_011691</name>
</gene>
<organism evidence="1 2">
    <name type="scientific">Vanilla planifolia</name>
    <name type="common">Vanilla</name>
    <dbReference type="NCBI Taxonomy" id="51239"/>
    <lineage>
        <taxon>Eukaryota</taxon>
        <taxon>Viridiplantae</taxon>
        <taxon>Streptophyta</taxon>
        <taxon>Embryophyta</taxon>
        <taxon>Tracheophyta</taxon>
        <taxon>Spermatophyta</taxon>
        <taxon>Magnoliopsida</taxon>
        <taxon>Liliopsida</taxon>
        <taxon>Asparagales</taxon>
        <taxon>Orchidaceae</taxon>
        <taxon>Vanilloideae</taxon>
        <taxon>Vanilleae</taxon>
        <taxon>Vanilla</taxon>
    </lineage>
</organism>
<dbReference type="EMBL" id="JADCNM010000005">
    <property type="protein sequence ID" value="KAG0483607.1"/>
    <property type="molecule type" value="Genomic_DNA"/>
</dbReference>
<proteinExistence type="predicted"/>
<dbReference type="PANTHER" id="PTHR47170">
    <property type="entry name" value="MALONYL-COA ACP TRANSACYLASE, ACP-BINDING"/>
    <property type="match status" value="1"/>
</dbReference>
<dbReference type="Proteomes" id="UP000639772">
    <property type="component" value="Unassembled WGS sequence"/>
</dbReference>
<dbReference type="Gene3D" id="3.40.366.10">
    <property type="entry name" value="Malonyl-Coenzyme A Acyl Carrier Protein, domain 2"/>
    <property type="match status" value="1"/>
</dbReference>
<accession>A0A835V320</accession>
<dbReference type="InterPro" id="IPR052760">
    <property type="entry name" value="Mitochondrial_malonyltrans"/>
</dbReference>
<dbReference type="InterPro" id="IPR001227">
    <property type="entry name" value="Ac_transferase_dom_sf"/>
</dbReference>
<reference evidence="1 2" key="1">
    <citation type="journal article" date="2020" name="Nat. Food">
        <title>A phased Vanilla planifolia genome enables genetic improvement of flavour and production.</title>
        <authorList>
            <person name="Hasing T."/>
            <person name="Tang H."/>
            <person name="Brym M."/>
            <person name="Khazi F."/>
            <person name="Huang T."/>
            <person name="Chambers A.H."/>
        </authorList>
    </citation>
    <scope>NUCLEOTIDE SEQUENCE [LARGE SCALE GENOMIC DNA]</scope>
    <source>
        <tissue evidence="1">Leaf</tissue>
    </source>
</reference>
<dbReference type="InterPro" id="IPR016035">
    <property type="entry name" value="Acyl_Trfase/lysoPLipase"/>
</dbReference>
<protein>
    <submittedName>
        <fullName evidence="1">Uncharacterized protein</fullName>
    </submittedName>
</protein>
<dbReference type="GO" id="GO:0016740">
    <property type="term" value="F:transferase activity"/>
    <property type="evidence" value="ECO:0007669"/>
    <property type="project" value="InterPro"/>
</dbReference>
<comment type="caution">
    <text evidence="1">The sequence shown here is derived from an EMBL/GenBank/DDBJ whole genome shotgun (WGS) entry which is preliminary data.</text>
</comment>
<dbReference type="AlphaFoldDB" id="A0A835V320"/>
<dbReference type="PANTHER" id="PTHR47170:SF2">
    <property type="entry name" value="MALONYL-COA:ACP TRANSACYLASE (MAT) DOMAIN-CONTAINING PROTEIN"/>
    <property type="match status" value="1"/>
</dbReference>
<dbReference type="SUPFAM" id="SSF52151">
    <property type="entry name" value="FabD/lysophospholipase-like"/>
    <property type="match status" value="1"/>
</dbReference>
<name>A0A835V320_VANPL</name>
<dbReference type="OrthoDB" id="541883at2759"/>
<sequence>MFRVATSNTEPVSMSAGNFPPWCPQMPSPDETWLGNSRSPVSCSLPHSLSLVPHCFRAVQICFEDGPRLVKLRGEAMQDASDAANEEVDDKNKVQIANYLCPVRLAVAGAFHTSFVNPSVSRLEAALAKTELRTPHILLY</sequence>
<evidence type="ECO:0000313" key="1">
    <source>
        <dbReference type="EMBL" id="KAG0483607.1"/>
    </source>
</evidence>
<evidence type="ECO:0000313" key="2">
    <source>
        <dbReference type="Proteomes" id="UP000639772"/>
    </source>
</evidence>